<evidence type="ECO:0000313" key="2">
    <source>
        <dbReference type="EMBL" id="KAK4131749.1"/>
    </source>
</evidence>
<accession>A0AAN6UFD6</accession>
<feature type="region of interest" description="Disordered" evidence="1">
    <location>
        <begin position="91"/>
        <end position="113"/>
    </location>
</feature>
<proteinExistence type="predicted"/>
<reference evidence="2" key="1">
    <citation type="journal article" date="2023" name="Mol. Phylogenet. Evol.">
        <title>Genome-scale phylogeny and comparative genomics of the fungal order Sordariales.</title>
        <authorList>
            <person name="Hensen N."/>
            <person name="Bonometti L."/>
            <person name="Westerberg I."/>
            <person name="Brannstrom I.O."/>
            <person name="Guillou S."/>
            <person name="Cros-Aarteil S."/>
            <person name="Calhoun S."/>
            <person name="Haridas S."/>
            <person name="Kuo A."/>
            <person name="Mondo S."/>
            <person name="Pangilinan J."/>
            <person name="Riley R."/>
            <person name="LaButti K."/>
            <person name="Andreopoulos B."/>
            <person name="Lipzen A."/>
            <person name="Chen C."/>
            <person name="Yan M."/>
            <person name="Daum C."/>
            <person name="Ng V."/>
            <person name="Clum A."/>
            <person name="Steindorff A."/>
            <person name="Ohm R.A."/>
            <person name="Martin F."/>
            <person name="Silar P."/>
            <person name="Natvig D.O."/>
            <person name="Lalanne C."/>
            <person name="Gautier V."/>
            <person name="Ament-Velasquez S.L."/>
            <person name="Kruys A."/>
            <person name="Hutchinson M.I."/>
            <person name="Powell A.J."/>
            <person name="Barry K."/>
            <person name="Miller A.N."/>
            <person name="Grigoriev I.V."/>
            <person name="Debuchy R."/>
            <person name="Gladieux P."/>
            <person name="Hiltunen Thoren M."/>
            <person name="Johannesson H."/>
        </authorList>
    </citation>
    <scope>NUCLEOTIDE SEQUENCE</scope>
    <source>
        <strain evidence="2">CBS 123565</strain>
    </source>
</reference>
<keyword evidence="3" id="KW-1185">Reference proteome</keyword>
<comment type="caution">
    <text evidence="2">The sequence shown here is derived from an EMBL/GenBank/DDBJ whole genome shotgun (WGS) entry which is preliminary data.</text>
</comment>
<protein>
    <submittedName>
        <fullName evidence="2">Uncharacterized protein</fullName>
    </submittedName>
</protein>
<name>A0AAN6UFD6_9PEZI</name>
<organism evidence="2 3">
    <name type="scientific">Trichocladium antarcticum</name>
    <dbReference type="NCBI Taxonomy" id="1450529"/>
    <lineage>
        <taxon>Eukaryota</taxon>
        <taxon>Fungi</taxon>
        <taxon>Dikarya</taxon>
        <taxon>Ascomycota</taxon>
        <taxon>Pezizomycotina</taxon>
        <taxon>Sordariomycetes</taxon>
        <taxon>Sordariomycetidae</taxon>
        <taxon>Sordariales</taxon>
        <taxon>Chaetomiaceae</taxon>
        <taxon>Trichocladium</taxon>
    </lineage>
</organism>
<dbReference type="AlphaFoldDB" id="A0AAN6UFD6"/>
<sequence>MPQGPGRVSVVRLVRLPSVRLSACPSPSVSVRLRPSACSRRPLPTAKQLTAGAAAFCISVPSAVVSPWKFPRNPPPRPPRATTSLSALRVSHPAHSTIPHRAAAAQEDGGRVG</sequence>
<dbReference type="EMBL" id="MU853422">
    <property type="protein sequence ID" value="KAK4131749.1"/>
    <property type="molecule type" value="Genomic_DNA"/>
</dbReference>
<dbReference type="Proteomes" id="UP001304895">
    <property type="component" value="Unassembled WGS sequence"/>
</dbReference>
<evidence type="ECO:0000256" key="1">
    <source>
        <dbReference type="SAM" id="MobiDB-lite"/>
    </source>
</evidence>
<gene>
    <name evidence="2" type="ORF">BT67DRAFT_444532</name>
</gene>
<evidence type="ECO:0000313" key="3">
    <source>
        <dbReference type="Proteomes" id="UP001304895"/>
    </source>
</evidence>
<reference evidence="2" key="2">
    <citation type="submission" date="2023-05" db="EMBL/GenBank/DDBJ databases">
        <authorList>
            <consortium name="Lawrence Berkeley National Laboratory"/>
            <person name="Steindorff A."/>
            <person name="Hensen N."/>
            <person name="Bonometti L."/>
            <person name="Westerberg I."/>
            <person name="Brannstrom I.O."/>
            <person name="Guillou S."/>
            <person name="Cros-Aarteil S."/>
            <person name="Calhoun S."/>
            <person name="Haridas S."/>
            <person name="Kuo A."/>
            <person name="Mondo S."/>
            <person name="Pangilinan J."/>
            <person name="Riley R."/>
            <person name="Labutti K."/>
            <person name="Andreopoulos B."/>
            <person name="Lipzen A."/>
            <person name="Chen C."/>
            <person name="Yanf M."/>
            <person name="Daum C."/>
            <person name="Ng V."/>
            <person name="Clum A."/>
            <person name="Ohm R."/>
            <person name="Martin F."/>
            <person name="Silar P."/>
            <person name="Natvig D."/>
            <person name="Lalanne C."/>
            <person name="Gautier V."/>
            <person name="Ament-Velasquez S.L."/>
            <person name="Kruys A."/>
            <person name="Hutchinson M.I."/>
            <person name="Powell A.J."/>
            <person name="Barry K."/>
            <person name="Miller A.N."/>
            <person name="Grigoriev I.V."/>
            <person name="Debuchy R."/>
            <person name="Gladieux P."/>
            <person name="Thoren M.H."/>
            <person name="Johannesson H."/>
        </authorList>
    </citation>
    <scope>NUCLEOTIDE SEQUENCE</scope>
    <source>
        <strain evidence="2">CBS 123565</strain>
    </source>
</reference>